<dbReference type="Pfam" id="PF15055">
    <property type="entry name" value="DMAC1_Dmo2"/>
    <property type="match status" value="1"/>
</dbReference>
<protein>
    <recommendedName>
        <fullName evidence="3">Distal membrane-arm assembly complex protein 1-like domain-containing protein</fullName>
    </recommendedName>
</protein>
<dbReference type="AlphaFoldDB" id="A0AAW0JZY7"/>
<comment type="caution">
    <text evidence="4">The sequence shown here is derived from an EMBL/GenBank/DDBJ whole genome shotgun (WGS) entry which is preliminary data.</text>
</comment>
<evidence type="ECO:0000313" key="4">
    <source>
        <dbReference type="EMBL" id="KAK7832408.1"/>
    </source>
</evidence>
<dbReference type="InterPro" id="IPR053117">
    <property type="entry name" value="DMAC_Protein"/>
</dbReference>
<dbReference type="PANTHER" id="PTHR36469:SF1">
    <property type="entry name" value="DISTAL MEMBRANE-ARM ASSEMBLY COMPLEX PROTEIN 1"/>
    <property type="match status" value="1"/>
</dbReference>
<keyword evidence="2" id="KW-0812">Transmembrane</keyword>
<evidence type="ECO:0000256" key="2">
    <source>
        <dbReference type="SAM" id="Phobius"/>
    </source>
</evidence>
<dbReference type="Proteomes" id="UP001488838">
    <property type="component" value="Unassembled WGS sequence"/>
</dbReference>
<evidence type="ECO:0000313" key="5">
    <source>
        <dbReference type="Proteomes" id="UP001488838"/>
    </source>
</evidence>
<feature type="region of interest" description="Disordered" evidence="1">
    <location>
        <begin position="1"/>
        <end position="34"/>
    </location>
</feature>
<organism evidence="4 5">
    <name type="scientific">Myodes glareolus</name>
    <name type="common">Bank vole</name>
    <name type="synonym">Clethrionomys glareolus</name>
    <dbReference type="NCBI Taxonomy" id="447135"/>
    <lineage>
        <taxon>Eukaryota</taxon>
        <taxon>Metazoa</taxon>
        <taxon>Chordata</taxon>
        <taxon>Craniata</taxon>
        <taxon>Vertebrata</taxon>
        <taxon>Euteleostomi</taxon>
        <taxon>Mammalia</taxon>
        <taxon>Eutheria</taxon>
        <taxon>Euarchontoglires</taxon>
        <taxon>Glires</taxon>
        <taxon>Rodentia</taxon>
        <taxon>Myomorpha</taxon>
        <taxon>Muroidea</taxon>
        <taxon>Cricetidae</taxon>
        <taxon>Arvicolinae</taxon>
        <taxon>Myodes</taxon>
    </lineage>
</organism>
<proteinExistence type="predicted"/>
<sequence>MGSSVSHHVEYARPSPATPPAKPAAPASDAQDSSSADCWSCRLLSGSALFGAGVYVYLLGQRPMKRGLPVQPGSIAQMVVGVCIACFGVVVLADPKKSHQV</sequence>
<reference evidence="4 5" key="1">
    <citation type="journal article" date="2023" name="bioRxiv">
        <title>Conserved and derived expression patterns and positive selection on dental genes reveal complex evolutionary context of ever-growing rodent molars.</title>
        <authorList>
            <person name="Calamari Z.T."/>
            <person name="Song A."/>
            <person name="Cohen E."/>
            <person name="Akter M."/>
            <person name="Roy R.D."/>
            <person name="Hallikas O."/>
            <person name="Christensen M.M."/>
            <person name="Li P."/>
            <person name="Marangoni P."/>
            <person name="Jernvall J."/>
            <person name="Klein O.D."/>
        </authorList>
    </citation>
    <scope>NUCLEOTIDE SEQUENCE [LARGE SCALE GENOMIC DNA]</scope>
    <source>
        <strain evidence="4">V071</strain>
    </source>
</reference>
<feature type="compositionally biased region" description="Low complexity" evidence="1">
    <location>
        <begin position="24"/>
        <end position="34"/>
    </location>
</feature>
<feature type="transmembrane region" description="Helical" evidence="2">
    <location>
        <begin position="72"/>
        <end position="93"/>
    </location>
</feature>
<keyword evidence="5" id="KW-1185">Reference proteome</keyword>
<accession>A0AAW0JZY7</accession>
<feature type="domain" description="Distal membrane-arm assembly complex protein 1-like" evidence="3">
    <location>
        <begin position="37"/>
        <end position="83"/>
    </location>
</feature>
<name>A0AAW0JZY7_MYOGA</name>
<evidence type="ECO:0000256" key="1">
    <source>
        <dbReference type="SAM" id="MobiDB-lite"/>
    </source>
</evidence>
<keyword evidence="2" id="KW-0472">Membrane</keyword>
<keyword evidence="2" id="KW-1133">Transmembrane helix</keyword>
<dbReference type="PANTHER" id="PTHR36469">
    <property type="entry name" value="DISTAL MEMBRANE-ARM ASSEMBLY COMPLEX PROTEIN 1"/>
    <property type="match status" value="1"/>
</dbReference>
<gene>
    <name evidence="4" type="ORF">U0070_011856</name>
</gene>
<feature type="transmembrane region" description="Helical" evidence="2">
    <location>
        <begin position="43"/>
        <end position="60"/>
    </location>
</feature>
<dbReference type="InterPro" id="IPR028036">
    <property type="entry name" value="DMAC1-like_dom"/>
</dbReference>
<evidence type="ECO:0000259" key="3">
    <source>
        <dbReference type="Pfam" id="PF15055"/>
    </source>
</evidence>
<dbReference type="EMBL" id="JBBHLL010000010">
    <property type="protein sequence ID" value="KAK7832408.1"/>
    <property type="molecule type" value="Genomic_DNA"/>
</dbReference>